<sequence length="206" mass="23278">MKTIYFIRHAQSEANLQDILASRQDFPLTEKGKADAEAIAVEFKQIALLDRVICSPLIRAQQTAKPIAAAFGLEVETDERLIEQDLGGFAGLSYTELESRTDYMHDRTKRWKWVPEGGGESYEMIARRLEPFFHSLEILEGDNILFVTHAVTMRMIKATLEQTLPEYPHVIAKNGEIWKTQFTGLGSTHKVESIFLGDAKHAVSRA</sequence>
<name>A0A6C2UWH6_9BACT</name>
<dbReference type="EMBL" id="CAAHFH010000003">
    <property type="protein sequence ID" value="VGO23196.1"/>
    <property type="molecule type" value="Genomic_DNA"/>
</dbReference>
<dbReference type="InterPro" id="IPR029033">
    <property type="entry name" value="His_PPase_superfam"/>
</dbReference>
<keyword evidence="3" id="KW-0312">Gluconeogenesis</keyword>
<dbReference type="Proteomes" id="UP000346198">
    <property type="component" value="Unassembled WGS sequence"/>
</dbReference>
<keyword evidence="4" id="KW-0324">Glycolysis</keyword>
<evidence type="ECO:0000256" key="3">
    <source>
        <dbReference type="ARBA" id="ARBA00022432"/>
    </source>
</evidence>
<evidence type="ECO:0000256" key="1">
    <source>
        <dbReference type="ARBA" id="ARBA00006717"/>
    </source>
</evidence>
<dbReference type="InterPro" id="IPR005952">
    <property type="entry name" value="Phosphogly_mut1"/>
</dbReference>
<feature type="binding site" evidence="7">
    <location>
        <begin position="8"/>
        <end position="15"/>
    </location>
    <ligand>
        <name>substrate</name>
    </ligand>
</feature>
<dbReference type="GO" id="GO:0006096">
    <property type="term" value="P:glycolytic process"/>
    <property type="evidence" value="ECO:0007669"/>
    <property type="project" value="UniProtKB-KW"/>
</dbReference>
<dbReference type="Gene3D" id="3.40.50.1240">
    <property type="entry name" value="Phosphoglycerate mutase-like"/>
    <property type="match status" value="1"/>
</dbReference>
<dbReference type="GO" id="GO:0004619">
    <property type="term" value="F:phosphoglycerate mutase activity"/>
    <property type="evidence" value="ECO:0007669"/>
    <property type="project" value="UniProtKB-EC"/>
</dbReference>
<comment type="similarity">
    <text evidence="1">Belongs to the phosphoglycerate mutase family. BPG-dependent PGAM subfamily.</text>
</comment>
<evidence type="ECO:0000256" key="7">
    <source>
        <dbReference type="PIRSR" id="PIRSR613078-2"/>
    </source>
</evidence>
<dbReference type="PANTHER" id="PTHR11931">
    <property type="entry name" value="PHOSPHOGLYCERATE MUTASE"/>
    <property type="match status" value="1"/>
</dbReference>
<dbReference type="Pfam" id="PF00300">
    <property type="entry name" value="His_Phos_1"/>
    <property type="match status" value="1"/>
</dbReference>
<feature type="active site" description="Tele-phosphohistidine intermediate" evidence="6">
    <location>
        <position position="9"/>
    </location>
</feature>
<gene>
    <name evidence="8" type="primary">pspB</name>
    <name evidence="8" type="ORF">SCARR_05302</name>
</gene>
<feature type="active site" description="Proton donor/acceptor" evidence="6">
    <location>
        <position position="83"/>
    </location>
</feature>
<evidence type="ECO:0000313" key="8">
    <source>
        <dbReference type="EMBL" id="VGO23196.1"/>
    </source>
</evidence>
<keyword evidence="9" id="KW-1185">Reference proteome</keyword>
<evidence type="ECO:0000256" key="2">
    <source>
        <dbReference type="ARBA" id="ARBA00012028"/>
    </source>
</evidence>
<proteinExistence type="inferred from homology"/>
<dbReference type="InterPro" id="IPR013078">
    <property type="entry name" value="His_Pase_superF_clade-1"/>
</dbReference>
<evidence type="ECO:0000256" key="6">
    <source>
        <dbReference type="PIRSR" id="PIRSR613078-1"/>
    </source>
</evidence>
<dbReference type="SMART" id="SM00855">
    <property type="entry name" value="PGAM"/>
    <property type="match status" value="1"/>
</dbReference>
<evidence type="ECO:0000256" key="5">
    <source>
        <dbReference type="ARBA" id="ARBA00023235"/>
    </source>
</evidence>
<reference evidence="8 9" key="1">
    <citation type="submission" date="2019-04" db="EMBL/GenBank/DDBJ databases">
        <authorList>
            <person name="Van Vliet M D."/>
        </authorList>
    </citation>
    <scope>NUCLEOTIDE SEQUENCE [LARGE SCALE GENOMIC DNA]</scope>
    <source>
        <strain evidence="8 9">F21</strain>
    </source>
</reference>
<dbReference type="SUPFAM" id="SSF53254">
    <property type="entry name" value="Phosphoglycerate mutase-like"/>
    <property type="match status" value="1"/>
</dbReference>
<keyword evidence="5" id="KW-0413">Isomerase</keyword>
<dbReference type="EC" id="5.4.2.11" evidence="2"/>
<dbReference type="GO" id="GO:0006094">
    <property type="term" value="P:gluconeogenesis"/>
    <property type="evidence" value="ECO:0007669"/>
    <property type="project" value="UniProtKB-KW"/>
</dbReference>
<evidence type="ECO:0000256" key="4">
    <source>
        <dbReference type="ARBA" id="ARBA00023152"/>
    </source>
</evidence>
<protein>
    <recommendedName>
        <fullName evidence="2">phosphoglycerate mutase (2,3-diphosphoglycerate-dependent)</fullName>
        <ecNumber evidence="2">5.4.2.11</ecNumber>
    </recommendedName>
</protein>
<dbReference type="RefSeq" id="WP_136065348.1">
    <property type="nucleotide sequence ID" value="NZ_CAAHFH010000003.1"/>
</dbReference>
<dbReference type="AlphaFoldDB" id="A0A6C2UWH6"/>
<accession>A0A6C2UWH6</accession>
<feature type="binding site" evidence="7">
    <location>
        <position position="59"/>
    </location>
    <ligand>
        <name>substrate</name>
    </ligand>
</feature>
<evidence type="ECO:0000313" key="9">
    <source>
        <dbReference type="Proteomes" id="UP000346198"/>
    </source>
</evidence>
<organism evidence="8 9">
    <name type="scientific">Pontiella sulfatireligans</name>
    <dbReference type="NCBI Taxonomy" id="2750658"/>
    <lineage>
        <taxon>Bacteria</taxon>
        <taxon>Pseudomonadati</taxon>
        <taxon>Kiritimatiellota</taxon>
        <taxon>Kiritimatiellia</taxon>
        <taxon>Kiritimatiellales</taxon>
        <taxon>Pontiellaceae</taxon>
        <taxon>Pontiella</taxon>
    </lineage>
</organism>
<dbReference type="CDD" id="cd07067">
    <property type="entry name" value="HP_PGM_like"/>
    <property type="match status" value="1"/>
</dbReference>